<evidence type="ECO:0000313" key="8">
    <source>
        <dbReference type="Proteomes" id="UP000807371"/>
    </source>
</evidence>
<dbReference type="Gene3D" id="3.30.590.20">
    <property type="match status" value="1"/>
</dbReference>
<evidence type="ECO:0000256" key="2">
    <source>
        <dbReference type="ARBA" id="ARBA00022741"/>
    </source>
</evidence>
<proteinExistence type="inferred from homology"/>
<dbReference type="InterPro" id="IPR014746">
    <property type="entry name" value="Gln_synth/guanido_kin_cat_dom"/>
</dbReference>
<dbReference type="GO" id="GO:0016874">
    <property type="term" value="F:ligase activity"/>
    <property type="evidence" value="ECO:0007669"/>
    <property type="project" value="UniProtKB-KW"/>
</dbReference>
<dbReference type="PANTHER" id="PTHR36510:SF1">
    <property type="entry name" value="GLUTAMATE--CYSTEINE LIGASE 2-RELATED"/>
    <property type="match status" value="1"/>
</dbReference>
<evidence type="ECO:0000256" key="1">
    <source>
        <dbReference type="ARBA" id="ARBA00022598"/>
    </source>
</evidence>
<dbReference type="NCBIfam" id="TIGR02050">
    <property type="entry name" value="gshA_cyan_rel"/>
    <property type="match status" value="1"/>
</dbReference>
<feature type="region of interest" description="Disordered" evidence="6">
    <location>
        <begin position="413"/>
        <end position="493"/>
    </location>
</feature>
<keyword evidence="2 5" id="KW-0547">Nucleotide-binding</keyword>
<dbReference type="NCBIfam" id="NF010041">
    <property type="entry name" value="PRK13517.1-1"/>
    <property type="match status" value="1"/>
</dbReference>
<dbReference type="InterPro" id="IPR006336">
    <property type="entry name" value="GCS2"/>
</dbReference>
<evidence type="ECO:0000256" key="4">
    <source>
        <dbReference type="ARBA" id="ARBA00048819"/>
    </source>
</evidence>
<name>A0ABS0NE58_9ACTN</name>
<organism evidence="7 8">
    <name type="scientific">Streptomyces pactum</name>
    <dbReference type="NCBI Taxonomy" id="68249"/>
    <lineage>
        <taxon>Bacteria</taxon>
        <taxon>Bacillati</taxon>
        <taxon>Actinomycetota</taxon>
        <taxon>Actinomycetes</taxon>
        <taxon>Kitasatosporales</taxon>
        <taxon>Streptomycetaceae</taxon>
        <taxon>Streptomyces</taxon>
    </lineage>
</organism>
<feature type="region of interest" description="Disordered" evidence="6">
    <location>
        <begin position="372"/>
        <end position="395"/>
    </location>
</feature>
<dbReference type="PANTHER" id="PTHR36510">
    <property type="entry name" value="GLUTAMATE--CYSTEINE LIGASE 2-RELATED"/>
    <property type="match status" value="1"/>
</dbReference>
<sequence>MTAADETWPGPTVGVEEEFFLVDPDSGRPLPEADQVLADLRGVPPARYGGAELQRELLACQVEAASAVCRSLTGLAGRLHLARRRLAAAAHRRGALLISSGTPPAPPGRATLSRGDRFRRIAELYAGVVPDYHASGCHVHVGVRDRETAVAVTAHLRPWLPTLLALSANSPHHDGEDTGYASWRMVQQSRFPGSGVPPVFDSAAAYDREVARLVDCGALVDERMSFWLVRPSARFPTLEFRVADAAATCDEAVLQAALARALVRTAVEAVDRGRPAPRVSDQVAAAAVWSAARHGLHGSGVDPFRERRVPATELVAALLAHVRPALEATGDRKLVDTRLRWLTTHGDGAARQRRHPPADRAALLRHLAEETVAPPRAAGPAPTAPRTPGAPYAAGPVGPASVPGAPYAAGPAGVPYAPDPPPGPDGHRVAGTLGVTGPAAAPEGHGALDAPGTRGTPGTLDAPGPVGTSDAHGIPGTPDAHGTPDALDRGGLR</sequence>
<evidence type="ECO:0000256" key="6">
    <source>
        <dbReference type="SAM" id="MobiDB-lite"/>
    </source>
</evidence>
<dbReference type="SUPFAM" id="SSF55931">
    <property type="entry name" value="Glutamine synthetase/guanido kinase"/>
    <property type="match status" value="1"/>
</dbReference>
<keyword evidence="8" id="KW-1185">Reference proteome</keyword>
<keyword evidence="3 5" id="KW-0067">ATP-binding</keyword>
<comment type="catalytic activity">
    <reaction evidence="4 5">
        <text>L-cysteine + L-glutamate + ATP = gamma-L-glutamyl-L-cysteine + ADP + phosphate + H(+)</text>
        <dbReference type="Rhea" id="RHEA:13285"/>
        <dbReference type="ChEBI" id="CHEBI:15378"/>
        <dbReference type="ChEBI" id="CHEBI:29985"/>
        <dbReference type="ChEBI" id="CHEBI:30616"/>
        <dbReference type="ChEBI" id="CHEBI:35235"/>
        <dbReference type="ChEBI" id="CHEBI:43474"/>
        <dbReference type="ChEBI" id="CHEBI:58173"/>
        <dbReference type="ChEBI" id="CHEBI:456216"/>
        <dbReference type="EC" id="6.3.2.2"/>
    </reaction>
</comment>
<accession>A0ABS0NE58</accession>
<dbReference type="EMBL" id="JACYXC010000001">
    <property type="protein sequence ID" value="MBH5333488.1"/>
    <property type="molecule type" value="Genomic_DNA"/>
</dbReference>
<protein>
    <recommendedName>
        <fullName evidence="5">Putative glutamate--cysteine ligase 2</fullName>
        <ecNumber evidence="5">6.3.2.2</ecNumber>
    </recommendedName>
    <alternativeName>
        <fullName evidence="5">Gamma-glutamylcysteine synthetase 2</fullName>
        <shortName evidence="5">GCS 2</shortName>
        <shortName evidence="5">Gamma-GCS 2</shortName>
    </alternativeName>
</protein>
<dbReference type="Pfam" id="PF04107">
    <property type="entry name" value="GCS2"/>
    <property type="match status" value="1"/>
</dbReference>
<dbReference type="InterPro" id="IPR050141">
    <property type="entry name" value="GCL_type2/YbdK_subfam"/>
</dbReference>
<dbReference type="HAMAP" id="MF_01609">
    <property type="entry name" value="Glu_cys_ligase_2"/>
    <property type="match status" value="1"/>
</dbReference>
<dbReference type="Proteomes" id="UP000807371">
    <property type="component" value="Unassembled WGS sequence"/>
</dbReference>
<evidence type="ECO:0000256" key="5">
    <source>
        <dbReference type="HAMAP-Rule" id="MF_01609"/>
    </source>
</evidence>
<gene>
    <name evidence="7" type="ORF">IHE55_01180</name>
</gene>
<comment type="function">
    <text evidence="5">ATP-dependent carboxylate-amine ligase which exhibits weak glutamate--cysteine ligase activity.</text>
</comment>
<evidence type="ECO:0000313" key="7">
    <source>
        <dbReference type="EMBL" id="MBH5333488.1"/>
    </source>
</evidence>
<comment type="similarity">
    <text evidence="5">Belongs to the glutamate--cysteine ligase type 2 family. YbdK subfamily.</text>
</comment>
<dbReference type="InterPro" id="IPR011793">
    <property type="entry name" value="YbdK"/>
</dbReference>
<feature type="compositionally biased region" description="Low complexity" evidence="6">
    <location>
        <begin position="373"/>
        <end position="395"/>
    </location>
</feature>
<comment type="caution">
    <text evidence="7">The sequence shown here is derived from an EMBL/GenBank/DDBJ whole genome shotgun (WGS) entry which is preliminary data.</text>
</comment>
<reference evidence="7 8" key="1">
    <citation type="submission" date="2020-09" db="EMBL/GenBank/DDBJ databases">
        <title>Biosynthesis of the nuclear factor of activated T cells inhibitor NFAT-133 and its congeners in Streptomyces pactum.</title>
        <authorList>
            <person name="Zhou W."/>
            <person name="Posri P."/>
            <person name="Abugrain M.E."/>
            <person name="Weisberg A.J."/>
            <person name="Chang J.H."/>
            <person name="Mahmud T."/>
        </authorList>
    </citation>
    <scope>NUCLEOTIDE SEQUENCE [LARGE SCALE GENOMIC DNA]</scope>
    <source>
        <strain evidence="7 8">ATCC 27456</strain>
    </source>
</reference>
<evidence type="ECO:0000256" key="3">
    <source>
        <dbReference type="ARBA" id="ARBA00022840"/>
    </source>
</evidence>
<dbReference type="EC" id="6.3.2.2" evidence="5"/>
<keyword evidence="1 5" id="KW-0436">Ligase</keyword>
<dbReference type="RefSeq" id="WP_197987302.1">
    <property type="nucleotide sequence ID" value="NZ_JACYXC010000001.1"/>
</dbReference>